<name>A0A383S1A3_9PSED</name>
<accession>A0A383S1A3</accession>
<protein>
    <submittedName>
        <fullName evidence="1">Uncharacterized protein</fullName>
    </submittedName>
</protein>
<dbReference type="RefSeq" id="WP_119146842.1">
    <property type="nucleotide sequence ID" value="NZ_CBCSFL010000004.1"/>
</dbReference>
<evidence type="ECO:0000313" key="2">
    <source>
        <dbReference type="Proteomes" id="UP000263595"/>
    </source>
</evidence>
<proteinExistence type="predicted"/>
<organism evidence="1 2">
    <name type="scientific">Pseudomonas reidholzensis</name>
    <dbReference type="NCBI Taxonomy" id="1785162"/>
    <lineage>
        <taxon>Bacteria</taxon>
        <taxon>Pseudomonadati</taxon>
        <taxon>Pseudomonadota</taxon>
        <taxon>Gammaproteobacteria</taxon>
        <taxon>Pseudomonadales</taxon>
        <taxon>Pseudomonadaceae</taxon>
        <taxon>Pseudomonas</taxon>
    </lineage>
</organism>
<sequence length="163" mass="18245">MDHHQHFASVTPRDLRPHDIWQGASGLSITSSCTSFAGFYDAFRGDSGTELVIGENNDLQIDFGHEVDCLMLEFYVVSDCDWLSEEDRLECEYLGLDATLFDPPAAYWLTLSGQLGTEFIRGVYASSPTRQLLLGPFRKLTISTTQAGTVHIPAFSWRLAVRH</sequence>
<dbReference type="AlphaFoldDB" id="A0A383S1A3"/>
<dbReference type="OrthoDB" id="6865628at2"/>
<gene>
    <name evidence="1" type="ORF">CCOS865_05411</name>
</gene>
<dbReference type="EMBL" id="UNOZ01000039">
    <property type="protein sequence ID" value="SYX93117.1"/>
    <property type="molecule type" value="Genomic_DNA"/>
</dbReference>
<dbReference type="Proteomes" id="UP000263595">
    <property type="component" value="Unassembled WGS sequence"/>
</dbReference>
<evidence type="ECO:0000313" key="1">
    <source>
        <dbReference type="EMBL" id="SYX93117.1"/>
    </source>
</evidence>
<reference evidence="2" key="1">
    <citation type="submission" date="2018-08" db="EMBL/GenBank/DDBJ databases">
        <authorList>
            <person name="Blom J."/>
        </authorList>
    </citation>
    <scope>NUCLEOTIDE SEQUENCE [LARGE SCALE GENOMIC DNA]</scope>
    <source>
        <strain evidence="2">CCOS 865</strain>
    </source>
</reference>
<keyword evidence="2" id="KW-1185">Reference proteome</keyword>